<evidence type="ECO:0008006" key="4">
    <source>
        <dbReference type="Google" id="ProtNLM"/>
    </source>
</evidence>
<accession>A0A820Z8T0</accession>
<reference evidence="2" key="1">
    <citation type="submission" date="2021-02" db="EMBL/GenBank/DDBJ databases">
        <authorList>
            <person name="Nowell W R."/>
        </authorList>
    </citation>
    <scope>NUCLEOTIDE SEQUENCE</scope>
</reference>
<dbReference type="Proteomes" id="UP000663869">
    <property type="component" value="Unassembled WGS sequence"/>
</dbReference>
<name>A0A820Z8T0_9BILA</name>
<evidence type="ECO:0000313" key="2">
    <source>
        <dbReference type="EMBL" id="CAF4558978.1"/>
    </source>
</evidence>
<comment type="caution">
    <text evidence="2">The sequence shown here is derived from an EMBL/GenBank/DDBJ whole genome shotgun (WGS) entry which is preliminary data.</text>
</comment>
<sequence>MKPLSIKLTDLADEILIIILKKLYNVDVLYSLIGVNKRFRRITHDATFAGHLTLLYKFDDIISPLPDPMLDRICSQILPSIHHKIKSLKLESTSMDRILATNYPNLNGLGLYGLDVEKAISLFTDDTTFTRINKDQITSFVIDINKNKNKNKISRDMISSFLFPHIFAMFINLQYLNIAPPAISYQPLSFWTSPPTVISSNLLELHVLVEFFTDCLYLLDGRFNQLHTFHVNIIGIFSNTLKVNNEEKLPNLRCFSLYCDMRTHEYDALIIPLLHRMLNLKELDLQLNNVYRNKGFIDGNSLKEDIINYMTQLNKFAFNIRTFNPSSNLINLPSNEDIQRTFKEFKNTQIISCVDYFQKRWCGFCHIYSYPYRMKSYDNLTNNFSGGLFNYVKRVSLYDDHPFEYEFFRQIAQSFPFIKDLTIVNDKPQKNKLQRKSKKVDNQDLSIIEYPHLIYLYLCHAHDDYVEQFLVDAEMCLSNNVYLSVDYEALRRVTENFTSHATRINCAKLHRLHLHGKYKMTTFLKDYFPQTNIL</sequence>
<proteinExistence type="predicted"/>
<dbReference type="Proteomes" id="UP000663862">
    <property type="component" value="Unassembled WGS sequence"/>
</dbReference>
<evidence type="ECO:0000313" key="3">
    <source>
        <dbReference type="Proteomes" id="UP000663862"/>
    </source>
</evidence>
<dbReference type="EMBL" id="CAJOBQ010002415">
    <property type="protein sequence ID" value="CAF4558978.1"/>
    <property type="molecule type" value="Genomic_DNA"/>
</dbReference>
<dbReference type="EMBL" id="CAJNYU010000834">
    <property type="protein sequence ID" value="CAF3392847.1"/>
    <property type="molecule type" value="Genomic_DNA"/>
</dbReference>
<evidence type="ECO:0000313" key="1">
    <source>
        <dbReference type="EMBL" id="CAF3392847.1"/>
    </source>
</evidence>
<dbReference type="AlphaFoldDB" id="A0A820Z8T0"/>
<protein>
    <recommendedName>
        <fullName evidence="4">F-box domain-containing protein</fullName>
    </recommendedName>
</protein>
<gene>
    <name evidence="1" type="ORF">FME351_LOCUS8316</name>
    <name evidence="2" type="ORF">TSG867_LOCUS25186</name>
</gene>
<organism evidence="2 3">
    <name type="scientific">Rotaria socialis</name>
    <dbReference type="NCBI Taxonomy" id="392032"/>
    <lineage>
        <taxon>Eukaryota</taxon>
        <taxon>Metazoa</taxon>
        <taxon>Spiralia</taxon>
        <taxon>Gnathifera</taxon>
        <taxon>Rotifera</taxon>
        <taxon>Eurotatoria</taxon>
        <taxon>Bdelloidea</taxon>
        <taxon>Philodinida</taxon>
        <taxon>Philodinidae</taxon>
        <taxon>Rotaria</taxon>
    </lineage>
</organism>